<proteinExistence type="predicted"/>
<protein>
    <submittedName>
        <fullName evidence="1">Uncharacterized protein</fullName>
    </submittedName>
</protein>
<organism evidence="1 2">
    <name type="scientific">Trichogramma kaykai</name>
    <dbReference type="NCBI Taxonomy" id="54128"/>
    <lineage>
        <taxon>Eukaryota</taxon>
        <taxon>Metazoa</taxon>
        <taxon>Ecdysozoa</taxon>
        <taxon>Arthropoda</taxon>
        <taxon>Hexapoda</taxon>
        <taxon>Insecta</taxon>
        <taxon>Pterygota</taxon>
        <taxon>Neoptera</taxon>
        <taxon>Endopterygota</taxon>
        <taxon>Hymenoptera</taxon>
        <taxon>Apocrita</taxon>
        <taxon>Proctotrupomorpha</taxon>
        <taxon>Chalcidoidea</taxon>
        <taxon>Trichogrammatidae</taxon>
        <taxon>Trichogramma</taxon>
    </lineage>
</organism>
<dbReference type="AlphaFoldDB" id="A0ABD2WW58"/>
<comment type="caution">
    <text evidence="1">The sequence shown here is derived from an EMBL/GenBank/DDBJ whole genome shotgun (WGS) entry which is preliminary data.</text>
</comment>
<reference evidence="1 2" key="1">
    <citation type="journal article" date="2024" name="bioRxiv">
        <title>A reference genome for Trichogramma kaykai: A tiny desert-dwelling parasitoid wasp with competing sex-ratio distorters.</title>
        <authorList>
            <person name="Culotta J."/>
            <person name="Lindsey A.R."/>
        </authorList>
    </citation>
    <scope>NUCLEOTIDE SEQUENCE [LARGE SCALE GENOMIC DNA]</scope>
    <source>
        <strain evidence="1 2">KSX58</strain>
    </source>
</reference>
<dbReference type="Proteomes" id="UP001627154">
    <property type="component" value="Unassembled WGS sequence"/>
</dbReference>
<gene>
    <name evidence="1" type="ORF">TKK_009317</name>
</gene>
<evidence type="ECO:0000313" key="2">
    <source>
        <dbReference type="Proteomes" id="UP001627154"/>
    </source>
</evidence>
<dbReference type="EMBL" id="JBJJXI010000069">
    <property type="protein sequence ID" value="KAL3396717.1"/>
    <property type="molecule type" value="Genomic_DNA"/>
</dbReference>
<evidence type="ECO:0000313" key="1">
    <source>
        <dbReference type="EMBL" id="KAL3396717.1"/>
    </source>
</evidence>
<keyword evidence="2" id="KW-1185">Reference proteome</keyword>
<sequence>MQAGQFGPLHYKCQPSVYAGLSWLLYCETSRRSRALEMADIYHEQNQAVPMISTRFLCCKYTQQIYVYLYMCCA</sequence>
<accession>A0ABD2WW58</accession>
<name>A0ABD2WW58_9HYME</name>